<protein>
    <submittedName>
        <fullName evidence="1">Uncharacterized protein</fullName>
    </submittedName>
</protein>
<organism evidence="1 2">
    <name type="scientific">Pengzhenrongella sicca</name>
    <dbReference type="NCBI Taxonomy" id="2819238"/>
    <lineage>
        <taxon>Bacteria</taxon>
        <taxon>Bacillati</taxon>
        <taxon>Actinomycetota</taxon>
        <taxon>Actinomycetes</taxon>
        <taxon>Micrococcales</taxon>
        <taxon>Pengzhenrongella</taxon>
    </lineage>
</organism>
<gene>
    <name evidence="1" type="ORF">J4E96_01425</name>
</gene>
<dbReference type="RefSeq" id="WP_227424038.1">
    <property type="nucleotide sequence ID" value="NZ_CP071868.1"/>
</dbReference>
<dbReference type="AlphaFoldDB" id="A0A8A4ZGW6"/>
<reference evidence="1" key="1">
    <citation type="submission" date="2021-03" db="EMBL/GenBank/DDBJ databases">
        <title>Pengzhenrongella sicca gen. nov., sp. nov., a new member of suborder Micrococcineae isolated from High-Arctic tundra soil.</title>
        <authorList>
            <person name="Peng F."/>
        </authorList>
    </citation>
    <scope>NUCLEOTIDE SEQUENCE</scope>
    <source>
        <strain evidence="1">LRZ-2</strain>
    </source>
</reference>
<keyword evidence="2" id="KW-1185">Reference proteome</keyword>
<evidence type="ECO:0000313" key="1">
    <source>
        <dbReference type="EMBL" id="QTE29737.1"/>
    </source>
</evidence>
<proteinExistence type="predicted"/>
<dbReference type="EMBL" id="CP071868">
    <property type="protein sequence ID" value="QTE29737.1"/>
    <property type="molecule type" value="Genomic_DNA"/>
</dbReference>
<evidence type="ECO:0000313" key="2">
    <source>
        <dbReference type="Proteomes" id="UP000663937"/>
    </source>
</evidence>
<sequence>MLDAEVVARTRQVLNVNLLGILGAGMLPYTVSKAGAFSLTDTTRAELNPRELDIEGYRDEFTGHELCLADVARLAEAVDRGYGDLPPATDAGGFGAAGHRSCIDALVRVRHRPGVRARCTPVVPRQDSQPSRSLRTRTASAVVRIHWGAPLVRRIGSTQLRWEPARSRLHTGCTVDREARKP</sequence>
<accession>A0A8A4ZGW6</accession>
<dbReference type="KEGG" id="psic:J4E96_01425"/>
<name>A0A8A4ZGW6_9MICO</name>
<dbReference type="Proteomes" id="UP000663937">
    <property type="component" value="Chromosome"/>
</dbReference>